<gene>
    <name evidence="1" type="ORF">PhaeoP63_01736</name>
    <name evidence="2" type="ORF">PhaeoP63_01738</name>
</gene>
<reference evidence="1" key="2">
    <citation type="journal article" date="2017" name="Genome Biol. Evol.">
        <title>Trajectories and Drivers of Genome Evolution in Surface-Associated Marine Phaeobacter.</title>
        <authorList>
            <person name="Freese H.M."/>
            <person name="Sikorski J."/>
            <person name="Bunk B."/>
            <person name="Scheuner C."/>
            <person name="Meier-Kolthoff J.P."/>
            <person name="Sproer C."/>
            <person name="Gram L."/>
            <person name="Overmann J."/>
        </authorList>
    </citation>
    <scope>NUCLEOTIDE SEQUENCE</scope>
    <source>
        <strain evidence="1">P63</strain>
    </source>
</reference>
<dbReference type="EMBL" id="CP010784">
    <property type="protein sequence ID" value="ATF05813.1"/>
    <property type="molecule type" value="Genomic_DNA"/>
</dbReference>
<dbReference type="GeneID" id="31846149"/>
<organism evidence="1 3">
    <name type="scientific">Phaeobacter gallaeciensis</name>
    <dbReference type="NCBI Taxonomy" id="60890"/>
    <lineage>
        <taxon>Bacteria</taxon>
        <taxon>Pseudomonadati</taxon>
        <taxon>Pseudomonadota</taxon>
        <taxon>Alphaproteobacteria</taxon>
        <taxon>Rhodobacterales</taxon>
        <taxon>Roseobacteraceae</taxon>
        <taxon>Phaeobacter</taxon>
    </lineage>
</organism>
<protein>
    <submittedName>
        <fullName evidence="1">Uncharacterized protein</fullName>
    </submittedName>
</protein>
<dbReference type="AlphaFoldDB" id="A0AAD0ECY8"/>
<name>A0AAD0ECY8_9RHOB</name>
<evidence type="ECO:0000313" key="2">
    <source>
        <dbReference type="EMBL" id="ATF05813.1"/>
    </source>
</evidence>
<dbReference type="Proteomes" id="UP000217545">
    <property type="component" value="Chromosome"/>
</dbReference>
<dbReference type="EMBL" id="CP010784">
    <property type="protein sequence ID" value="ATF05811.1"/>
    <property type="molecule type" value="Genomic_DNA"/>
</dbReference>
<reference evidence="1 3" key="1">
    <citation type="journal article" date="2017" name="Front. Microbiol.">
        <title>Phaeobacter piscinae sp. nov., a species of the Roseobacter group and potential aquaculture probiont.</title>
        <authorList>
            <person name="Sonnenschein E.C."/>
            <person name="Phippen C.B.W."/>
            <person name="Nielsen K.F."/>
            <person name="Mateiu R.V."/>
            <person name="Melchiorsen J."/>
            <person name="Gram L."/>
            <person name="Overmann J."/>
            <person name="Freese H.M."/>
        </authorList>
    </citation>
    <scope>NUCLEOTIDE SEQUENCE [LARGE SCALE GENOMIC DNA]</scope>
    <source>
        <strain evidence="1 3">P63</strain>
    </source>
</reference>
<sequence>MHITSTQQVEVAPEVDMITTTVFNVETRGYNWIKNAYNKHLVETSEQITAGLAKRLVRFAQRQIEESGFSALVDDKIRWSVETTDAHLKPSDRIYHVTLHRPEGGELILNGIMTDHGHPFLHHGFSVEI</sequence>
<evidence type="ECO:0000313" key="3">
    <source>
        <dbReference type="Proteomes" id="UP000217545"/>
    </source>
</evidence>
<proteinExistence type="predicted"/>
<accession>A0AAD0ECY8</accession>
<evidence type="ECO:0000313" key="1">
    <source>
        <dbReference type="EMBL" id="ATF05811.1"/>
    </source>
</evidence>
<dbReference type="RefSeq" id="WP_024097179.1">
    <property type="nucleotide sequence ID" value="NZ_CP010588.1"/>
</dbReference>